<feature type="non-terminal residue" evidence="1">
    <location>
        <position position="58"/>
    </location>
</feature>
<keyword evidence="2" id="KW-1185">Reference proteome</keyword>
<name>A0AA38KSV3_TAXCH</name>
<evidence type="ECO:0000313" key="1">
    <source>
        <dbReference type="EMBL" id="KAH9305195.1"/>
    </source>
</evidence>
<dbReference type="Proteomes" id="UP000824469">
    <property type="component" value="Unassembled WGS sequence"/>
</dbReference>
<evidence type="ECO:0000313" key="2">
    <source>
        <dbReference type="Proteomes" id="UP000824469"/>
    </source>
</evidence>
<proteinExistence type="predicted"/>
<dbReference type="EMBL" id="JAHRHJ020000008">
    <property type="protein sequence ID" value="KAH9305195.1"/>
    <property type="molecule type" value="Genomic_DNA"/>
</dbReference>
<organism evidence="1 2">
    <name type="scientific">Taxus chinensis</name>
    <name type="common">Chinese yew</name>
    <name type="synonym">Taxus wallichiana var. chinensis</name>
    <dbReference type="NCBI Taxonomy" id="29808"/>
    <lineage>
        <taxon>Eukaryota</taxon>
        <taxon>Viridiplantae</taxon>
        <taxon>Streptophyta</taxon>
        <taxon>Embryophyta</taxon>
        <taxon>Tracheophyta</taxon>
        <taxon>Spermatophyta</taxon>
        <taxon>Pinopsida</taxon>
        <taxon>Pinidae</taxon>
        <taxon>Conifers II</taxon>
        <taxon>Cupressales</taxon>
        <taxon>Taxaceae</taxon>
        <taxon>Taxus</taxon>
    </lineage>
</organism>
<sequence>MWERHSRITNSEGSMHRHDCRAMVILLEVVGLGPVARMSSIVLDHDLLTVVAERWHSK</sequence>
<reference evidence="1 2" key="1">
    <citation type="journal article" date="2021" name="Nat. Plants">
        <title>The Taxus genome provides insights into paclitaxel biosynthesis.</title>
        <authorList>
            <person name="Xiong X."/>
            <person name="Gou J."/>
            <person name="Liao Q."/>
            <person name="Li Y."/>
            <person name="Zhou Q."/>
            <person name="Bi G."/>
            <person name="Li C."/>
            <person name="Du R."/>
            <person name="Wang X."/>
            <person name="Sun T."/>
            <person name="Guo L."/>
            <person name="Liang H."/>
            <person name="Lu P."/>
            <person name="Wu Y."/>
            <person name="Zhang Z."/>
            <person name="Ro D.K."/>
            <person name="Shang Y."/>
            <person name="Huang S."/>
            <person name="Yan J."/>
        </authorList>
    </citation>
    <scope>NUCLEOTIDE SEQUENCE [LARGE SCALE GENOMIC DNA]</scope>
    <source>
        <strain evidence="1">Ta-2019</strain>
    </source>
</reference>
<comment type="caution">
    <text evidence="1">The sequence shown here is derived from an EMBL/GenBank/DDBJ whole genome shotgun (WGS) entry which is preliminary data.</text>
</comment>
<dbReference type="AlphaFoldDB" id="A0AA38KSV3"/>
<gene>
    <name evidence="1" type="ORF">KI387_009599</name>
</gene>
<protein>
    <submittedName>
        <fullName evidence="1">Uncharacterized protein</fullName>
    </submittedName>
</protein>
<accession>A0AA38KSV3</accession>